<accession>A0AA87US08</accession>
<dbReference type="Proteomes" id="UP000321749">
    <property type="component" value="Unassembled WGS sequence"/>
</dbReference>
<reference evidence="5 6" key="1">
    <citation type="submission" date="2019-07" db="EMBL/GenBank/DDBJ databases">
        <title>Whole genome shotgun sequence of Agrococcus baldri NBRC 103055.</title>
        <authorList>
            <person name="Hosoyama A."/>
            <person name="Uohara A."/>
            <person name="Ohji S."/>
            <person name="Ichikawa N."/>
        </authorList>
    </citation>
    <scope>NUCLEOTIDE SEQUENCE [LARGE SCALE GENOMIC DNA]</scope>
    <source>
        <strain evidence="5 6">NBRC 103055</strain>
    </source>
</reference>
<protein>
    <submittedName>
        <fullName evidence="5">Transcriptional regulator</fullName>
    </submittedName>
</protein>
<dbReference type="InterPro" id="IPR000835">
    <property type="entry name" value="HTH_MarR-typ"/>
</dbReference>
<sequence>MSTRNEQFLDRLLQLAALLGDDTERELGRLGLTRSRAHVLWSIAGDGPKPQHALAGELGVTPRAITGIVDALAADGHAERRAHPSDRRAVLVALTPSGERMMQTMQRDHAQLADALVEGVPAEDREALDRGLASVIARLQELIEAAS</sequence>
<dbReference type="PANTHER" id="PTHR42756:SF1">
    <property type="entry name" value="TRANSCRIPTIONAL REPRESSOR OF EMRAB OPERON"/>
    <property type="match status" value="1"/>
</dbReference>
<keyword evidence="2" id="KW-0238">DNA-binding</keyword>
<dbReference type="PRINTS" id="PR00598">
    <property type="entry name" value="HTHMARR"/>
</dbReference>
<keyword evidence="6" id="KW-1185">Reference proteome</keyword>
<dbReference type="PANTHER" id="PTHR42756">
    <property type="entry name" value="TRANSCRIPTIONAL REGULATOR, MARR"/>
    <property type="match status" value="1"/>
</dbReference>
<dbReference type="SUPFAM" id="SSF46785">
    <property type="entry name" value="Winged helix' DNA-binding domain"/>
    <property type="match status" value="1"/>
</dbReference>
<gene>
    <name evidence="5" type="ORF">ABA31_17940</name>
</gene>
<dbReference type="Gene3D" id="1.10.10.10">
    <property type="entry name" value="Winged helix-like DNA-binding domain superfamily/Winged helix DNA-binding domain"/>
    <property type="match status" value="1"/>
</dbReference>
<dbReference type="PROSITE" id="PS50995">
    <property type="entry name" value="HTH_MARR_2"/>
    <property type="match status" value="1"/>
</dbReference>
<evidence type="ECO:0000256" key="3">
    <source>
        <dbReference type="ARBA" id="ARBA00023163"/>
    </source>
</evidence>
<evidence type="ECO:0000256" key="1">
    <source>
        <dbReference type="ARBA" id="ARBA00023015"/>
    </source>
</evidence>
<keyword evidence="3" id="KW-0804">Transcription</keyword>
<dbReference type="InterPro" id="IPR036388">
    <property type="entry name" value="WH-like_DNA-bd_sf"/>
</dbReference>
<dbReference type="EMBL" id="BJUU01000010">
    <property type="protein sequence ID" value="GEK80443.1"/>
    <property type="molecule type" value="Genomic_DNA"/>
</dbReference>
<dbReference type="AlphaFoldDB" id="A0AA87US08"/>
<keyword evidence="1" id="KW-0805">Transcription regulation</keyword>
<dbReference type="GO" id="GO:0003700">
    <property type="term" value="F:DNA-binding transcription factor activity"/>
    <property type="evidence" value="ECO:0007669"/>
    <property type="project" value="InterPro"/>
</dbReference>
<dbReference type="SMART" id="SM00347">
    <property type="entry name" value="HTH_MARR"/>
    <property type="match status" value="1"/>
</dbReference>
<comment type="caution">
    <text evidence="5">The sequence shown here is derived from an EMBL/GenBank/DDBJ whole genome shotgun (WGS) entry which is preliminary data.</text>
</comment>
<dbReference type="RefSeq" id="WP_146794724.1">
    <property type="nucleotide sequence ID" value="NZ_BJUU01000010.1"/>
</dbReference>
<dbReference type="InterPro" id="IPR036390">
    <property type="entry name" value="WH_DNA-bd_sf"/>
</dbReference>
<evidence type="ECO:0000313" key="5">
    <source>
        <dbReference type="EMBL" id="GEK80443.1"/>
    </source>
</evidence>
<name>A0AA87US08_9MICO</name>
<evidence type="ECO:0000313" key="6">
    <source>
        <dbReference type="Proteomes" id="UP000321749"/>
    </source>
</evidence>
<proteinExistence type="predicted"/>
<evidence type="ECO:0000259" key="4">
    <source>
        <dbReference type="PROSITE" id="PS50995"/>
    </source>
</evidence>
<dbReference type="Pfam" id="PF01047">
    <property type="entry name" value="MarR"/>
    <property type="match status" value="1"/>
</dbReference>
<evidence type="ECO:0000256" key="2">
    <source>
        <dbReference type="ARBA" id="ARBA00023125"/>
    </source>
</evidence>
<dbReference type="GO" id="GO:0003677">
    <property type="term" value="F:DNA binding"/>
    <property type="evidence" value="ECO:0007669"/>
    <property type="project" value="UniProtKB-KW"/>
</dbReference>
<organism evidence="5 6">
    <name type="scientific">Agrococcus baldri</name>
    <dbReference type="NCBI Taxonomy" id="153730"/>
    <lineage>
        <taxon>Bacteria</taxon>
        <taxon>Bacillati</taxon>
        <taxon>Actinomycetota</taxon>
        <taxon>Actinomycetes</taxon>
        <taxon>Micrococcales</taxon>
        <taxon>Microbacteriaceae</taxon>
        <taxon>Agrococcus</taxon>
    </lineage>
</organism>
<feature type="domain" description="HTH marR-type" evidence="4">
    <location>
        <begin position="5"/>
        <end position="137"/>
    </location>
</feature>